<dbReference type="Proteomes" id="UP000609064">
    <property type="component" value="Unassembled WGS sequence"/>
</dbReference>
<keyword evidence="1" id="KW-0472">Membrane</keyword>
<accession>A0A916YRD8</accession>
<keyword evidence="1" id="KW-0812">Transmembrane</keyword>
<organism evidence="2 3">
    <name type="scientific">Emticicia aquatilis</name>
    <dbReference type="NCBI Taxonomy" id="1537369"/>
    <lineage>
        <taxon>Bacteria</taxon>
        <taxon>Pseudomonadati</taxon>
        <taxon>Bacteroidota</taxon>
        <taxon>Cytophagia</taxon>
        <taxon>Cytophagales</taxon>
        <taxon>Leadbetterellaceae</taxon>
        <taxon>Emticicia</taxon>
    </lineage>
</organism>
<sequence length="52" mass="5429">MIENIIIGLVFVGAVVYLVNIVRKQFAGKASSCAGCAGSCQVSKIEIPTENS</sequence>
<keyword evidence="3" id="KW-1185">Reference proteome</keyword>
<comment type="caution">
    <text evidence="2">The sequence shown here is derived from an EMBL/GenBank/DDBJ whole genome shotgun (WGS) entry which is preliminary data.</text>
</comment>
<dbReference type="Pfam" id="PF12669">
    <property type="entry name" value="FeoB_associated"/>
    <property type="match status" value="1"/>
</dbReference>
<dbReference type="AlphaFoldDB" id="A0A916YRD8"/>
<evidence type="ECO:0000256" key="1">
    <source>
        <dbReference type="SAM" id="Phobius"/>
    </source>
</evidence>
<evidence type="ECO:0000313" key="2">
    <source>
        <dbReference type="EMBL" id="GGD57301.1"/>
    </source>
</evidence>
<dbReference type="RefSeq" id="WP_188766100.1">
    <property type="nucleotide sequence ID" value="NZ_BMKK01000004.1"/>
</dbReference>
<keyword evidence="1" id="KW-1133">Transmembrane helix</keyword>
<evidence type="ECO:0008006" key="4">
    <source>
        <dbReference type="Google" id="ProtNLM"/>
    </source>
</evidence>
<proteinExistence type="predicted"/>
<reference evidence="2" key="2">
    <citation type="submission" date="2020-09" db="EMBL/GenBank/DDBJ databases">
        <authorList>
            <person name="Sun Q."/>
            <person name="Zhou Y."/>
        </authorList>
    </citation>
    <scope>NUCLEOTIDE SEQUENCE</scope>
    <source>
        <strain evidence="2">CGMCC 1.15958</strain>
    </source>
</reference>
<dbReference type="EMBL" id="BMKK01000004">
    <property type="protein sequence ID" value="GGD57301.1"/>
    <property type="molecule type" value="Genomic_DNA"/>
</dbReference>
<protein>
    <recommendedName>
        <fullName evidence="4">FeoB-associated Cys-rich membrane protein</fullName>
    </recommendedName>
</protein>
<reference evidence="2" key="1">
    <citation type="journal article" date="2014" name="Int. J. Syst. Evol. Microbiol.">
        <title>Complete genome sequence of Corynebacterium casei LMG S-19264T (=DSM 44701T), isolated from a smear-ripened cheese.</title>
        <authorList>
            <consortium name="US DOE Joint Genome Institute (JGI-PGF)"/>
            <person name="Walter F."/>
            <person name="Albersmeier A."/>
            <person name="Kalinowski J."/>
            <person name="Ruckert C."/>
        </authorList>
    </citation>
    <scope>NUCLEOTIDE SEQUENCE</scope>
    <source>
        <strain evidence="2">CGMCC 1.15958</strain>
    </source>
</reference>
<gene>
    <name evidence="2" type="ORF">GCM10011514_21700</name>
</gene>
<evidence type="ECO:0000313" key="3">
    <source>
        <dbReference type="Proteomes" id="UP000609064"/>
    </source>
</evidence>
<feature type="transmembrane region" description="Helical" evidence="1">
    <location>
        <begin position="6"/>
        <end position="22"/>
    </location>
</feature>
<name>A0A916YRD8_9BACT</name>